<evidence type="ECO:0000313" key="3">
    <source>
        <dbReference type="EMBL" id="KND00955.1"/>
    </source>
</evidence>
<dbReference type="Proteomes" id="UP000053201">
    <property type="component" value="Unassembled WGS sequence"/>
</dbReference>
<feature type="region of interest" description="Disordered" evidence="1">
    <location>
        <begin position="194"/>
        <end position="243"/>
    </location>
</feature>
<keyword evidence="4" id="KW-1185">Reference proteome</keyword>
<feature type="region of interest" description="Disordered" evidence="1">
    <location>
        <begin position="268"/>
        <end position="313"/>
    </location>
</feature>
<name>A0A0L0HJ78_SPIPD</name>
<protein>
    <submittedName>
        <fullName evidence="3">Uncharacterized protein</fullName>
    </submittedName>
</protein>
<organism evidence="3 4">
    <name type="scientific">Spizellomyces punctatus (strain DAOM BR117)</name>
    <dbReference type="NCBI Taxonomy" id="645134"/>
    <lineage>
        <taxon>Eukaryota</taxon>
        <taxon>Fungi</taxon>
        <taxon>Fungi incertae sedis</taxon>
        <taxon>Chytridiomycota</taxon>
        <taxon>Chytridiomycota incertae sedis</taxon>
        <taxon>Chytridiomycetes</taxon>
        <taxon>Spizellomycetales</taxon>
        <taxon>Spizellomycetaceae</taxon>
        <taxon>Spizellomyces</taxon>
    </lineage>
</organism>
<feature type="compositionally biased region" description="Polar residues" evidence="1">
    <location>
        <begin position="194"/>
        <end position="205"/>
    </location>
</feature>
<sequence>MASTTPPAAPVSAPASSQDNGDSNIVIIVAGVTAAAALLITIIIVSAWIYIKRERAKQAAWWAHRDMLQQDSTPMSGLYGKPRSDHLFPPPPIDYLTPLPHGPPNMARRESRASTVRNVASERASLGRSSVKSLARQARQGDEAARAELASRFQTVSSLMGLTSFPESDPDITNPSNTVLSFLESAATVPRSNLEYTPSSLSRTTPAPALRRSGSRMSKKSSSSRPHAASPFTRSPSVSSNKGSAISYEDARMVAEAFLRDIQESTARVQAWDDRGSVRTGHSTADVAGSNCDWGDGGTTVEGDEPVAHLTKE</sequence>
<dbReference type="OrthoDB" id="10416223at2759"/>
<dbReference type="RefSeq" id="XP_016608994.1">
    <property type="nucleotide sequence ID" value="XM_016752301.1"/>
</dbReference>
<dbReference type="GeneID" id="27687529"/>
<gene>
    <name evidence="3" type="ORF">SPPG_04055</name>
</gene>
<feature type="transmembrane region" description="Helical" evidence="2">
    <location>
        <begin position="25"/>
        <end position="51"/>
    </location>
</feature>
<dbReference type="VEuPathDB" id="FungiDB:SPPG_04055"/>
<evidence type="ECO:0000256" key="2">
    <source>
        <dbReference type="SAM" id="Phobius"/>
    </source>
</evidence>
<keyword evidence="2" id="KW-0812">Transmembrane</keyword>
<dbReference type="AlphaFoldDB" id="A0A0L0HJ78"/>
<accession>A0A0L0HJ78</accession>
<proteinExistence type="predicted"/>
<evidence type="ECO:0000256" key="1">
    <source>
        <dbReference type="SAM" id="MobiDB-lite"/>
    </source>
</evidence>
<reference evidence="3 4" key="1">
    <citation type="submission" date="2009-08" db="EMBL/GenBank/DDBJ databases">
        <title>The Genome Sequence of Spizellomyces punctatus strain DAOM BR117.</title>
        <authorList>
            <consortium name="The Broad Institute Genome Sequencing Platform"/>
            <person name="Russ C."/>
            <person name="Cuomo C."/>
            <person name="Shea T."/>
            <person name="Young S.K."/>
            <person name="Zeng Q."/>
            <person name="Koehrsen M."/>
            <person name="Haas B."/>
            <person name="Borodovsky M."/>
            <person name="Guigo R."/>
            <person name="Alvarado L."/>
            <person name="Berlin A."/>
            <person name="Bochicchio J."/>
            <person name="Borenstein D."/>
            <person name="Chapman S."/>
            <person name="Chen Z."/>
            <person name="Engels R."/>
            <person name="Freedman E."/>
            <person name="Gellesch M."/>
            <person name="Goldberg J."/>
            <person name="Griggs A."/>
            <person name="Gujja S."/>
            <person name="Heiman D."/>
            <person name="Hepburn T."/>
            <person name="Howarth C."/>
            <person name="Jen D."/>
            <person name="Larson L."/>
            <person name="Lewis B."/>
            <person name="Mehta T."/>
            <person name="Park D."/>
            <person name="Pearson M."/>
            <person name="Roberts A."/>
            <person name="Saif S."/>
            <person name="Shenoy N."/>
            <person name="Sisk P."/>
            <person name="Stolte C."/>
            <person name="Sykes S."/>
            <person name="Thomson T."/>
            <person name="Walk T."/>
            <person name="White J."/>
            <person name="Yandava C."/>
            <person name="Burger G."/>
            <person name="Gray M.W."/>
            <person name="Holland P.W.H."/>
            <person name="King N."/>
            <person name="Lang F.B.F."/>
            <person name="Roger A.J."/>
            <person name="Ruiz-Trillo I."/>
            <person name="Lander E."/>
            <person name="Nusbaum C."/>
        </authorList>
    </citation>
    <scope>NUCLEOTIDE SEQUENCE [LARGE SCALE GENOMIC DNA]</scope>
    <source>
        <strain evidence="3 4">DAOM BR117</strain>
    </source>
</reference>
<evidence type="ECO:0000313" key="4">
    <source>
        <dbReference type="Proteomes" id="UP000053201"/>
    </source>
</evidence>
<keyword evidence="2" id="KW-1133">Transmembrane helix</keyword>
<keyword evidence="2" id="KW-0472">Membrane</keyword>
<dbReference type="InParanoid" id="A0A0L0HJ78"/>
<feature type="compositionally biased region" description="Polar residues" evidence="1">
    <location>
        <begin position="232"/>
        <end position="243"/>
    </location>
</feature>
<dbReference type="EMBL" id="KQ257455">
    <property type="protein sequence ID" value="KND00955.1"/>
    <property type="molecule type" value="Genomic_DNA"/>
</dbReference>